<dbReference type="AlphaFoldDB" id="A0AAE9YZ06"/>
<evidence type="ECO:0000313" key="2">
    <source>
        <dbReference type="Proteomes" id="UP000032568"/>
    </source>
</evidence>
<sequence length="700" mass="80308">MPYITDRLFSNLDTNIKDQTKVEDATSYGVFDDLSKTALLTSNDIYSHLDGHQPGGTAGYTLDDYLTHIWSKTANESNFDDVDTNKTHFGGNKDDYWIEVATKAFSLSKGPYWDYDNQYHMLEDYNRRIANSGAKLSETITANNKVDSFASAQALLDRSGINTEAEAEQLVANIFKIYEENNLKYNDGKSHVFEVDRKLASDKAYIEDGSSGGLFSSEKYEGYDKGTINVDVKFTLDYDKILKVALAKANNTAIPTDAQMSDSIFQYLHGKYSSDAGITIREDYTAGKLHRNLIPEAFTNTYAMEEAAADAKAMTGLDLETMEKNYNKNHPGNELYLTPGMWNGSNPSYEVVLEQAKGYQKAFRDLKPAPNVVIDVGTTLWQEFQTWEKNLDPERKFIKEGSYWRNVGADSALHTLEFDSIDKALEDLITTIEDYQAAKYYQHKFAEYAEDKSLLETTYPTTRKLDASFWQGFLQWANQVDPGKQYIKQDSFDRNNATDSILSDAEFKSIGEALDAIVGPLKEPLYPLKVEQDRYLTKDRFMQSHRFYLGGKERQYQDTADQLRDLNKMMDEARHWQEWISKYEREEDDFNLAEENLKKYNEFYAWIVHSDVAYSKDNDYKSYIDWKGEYGNNPDMSEENLKLLNTEITNYIQSLENRSNLVTVDANQHLTRYNESLEFLSAVLKRIMTTLDNVLSNVKG</sequence>
<dbReference type="KEGG" id="tact:SG35_031185"/>
<reference evidence="1 2" key="1">
    <citation type="journal article" date="2015" name="Genome Announc.">
        <title>Draft Genome Sequences of Marine Isolates of Thalassomonas viridans and Thalassomonas actiniarum.</title>
        <authorList>
            <person name="Olonade I."/>
            <person name="van Zyl L.J."/>
            <person name="Trindade M."/>
        </authorList>
    </citation>
    <scope>NUCLEOTIDE SEQUENCE [LARGE SCALE GENOMIC DNA]</scope>
    <source>
        <strain evidence="1 2">A5K-106</strain>
    </source>
</reference>
<gene>
    <name evidence="1" type="ORF">SG35_031185</name>
</gene>
<proteinExistence type="predicted"/>
<evidence type="ECO:0000313" key="1">
    <source>
        <dbReference type="EMBL" id="WDE02222.1"/>
    </source>
</evidence>
<accession>A0AAE9YZ06</accession>
<reference evidence="1 2" key="2">
    <citation type="journal article" date="2022" name="Mar. Drugs">
        <title>Bioassay-Guided Fractionation Leads to the Detection of Cholic Acid Generated by the Rare Thalassomonas sp.</title>
        <authorList>
            <person name="Pheiffer F."/>
            <person name="Schneider Y.K."/>
            <person name="Hansen E.H."/>
            <person name="Andersen J.H."/>
            <person name="Isaksson J."/>
            <person name="Busche T."/>
            <person name="R C."/>
            <person name="Kalinowski J."/>
            <person name="Zyl L.V."/>
            <person name="Trindade M."/>
        </authorList>
    </citation>
    <scope>NUCLEOTIDE SEQUENCE [LARGE SCALE GENOMIC DNA]</scope>
    <source>
        <strain evidence="1 2">A5K-106</strain>
    </source>
</reference>
<dbReference type="Proteomes" id="UP000032568">
    <property type="component" value="Chromosome pTact"/>
</dbReference>
<dbReference type="RefSeq" id="WP_044831070.1">
    <property type="nucleotide sequence ID" value="NZ_CP059736.1"/>
</dbReference>
<protein>
    <submittedName>
        <fullName evidence="1">Uncharacterized protein</fullName>
    </submittedName>
</protein>
<name>A0AAE9YZ06_9GAMM</name>
<keyword evidence="2" id="KW-1185">Reference proteome</keyword>
<organism evidence="1 2">
    <name type="scientific">Thalassomonas actiniarum</name>
    <dbReference type="NCBI Taxonomy" id="485447"/>
    <lineage>
        <taxon>Bacteria</taxon>
        <taxon>Pseudomonadati</taxon>
        <taxon>Pseudomonadota</taxon>
        <taxon>Gammaproteobacteria</taxon>
        <taxon>Alteromonadales</taxon>
        <taxon>Colwelliaceae</taxon>
        <taxon>Thalassomonas</taxon>
    </lineage>
</organism>
<dbReference type="EMBL" id="CP059736">
    <property type="protein sequence ID" value="WDE02222.1"/>
    <property type="molecule type" value="Genomic_DNA"/>
</dbReference>